<organism evidence="2 3">
    <name type="scientific">Nephila pilipes</name>
    <name type="common">Giant wood spider</name>
    <name type="synonym">Nephila maculata</name>
    <dbReference type="NCBI Taxonomy" id="299642"/>
    <lineage>
        <taxon>Eukaryota</taxon>
        <taxon>Metazoa</taxon>
        <taxon>Ecdysozoa</taxon>
        <taxon>Arthropoda</taxon>
        <taxon>Chelicerata</taxon>
        <taxon>Arachnida</taxon>
        <taxon>Araneae</taxon>
        <taxon>Araneomorphae</taxon>
        <taxon>Entelegynae</taxon>
        <taxon>Araneoidea</taxon>
        <taxon>Nephilidae</taxon>
        <taxon>Nephila</taxon>
    </lineage>
</organism>
<keyword evidence="3" id="KW-1185">Reference proteome</keyword>
<dbReference type="Proteomes" id="UP000887013">
    <property type="component" value="Unassembled WGS sequence"/>
</dbReference>
<evidence type="ECO:0000256" key="1">
    <source>
        <dbReference type="SAM" id="MobiDB-lite"/>
    </source>
</evidence>
<name>A0A8X6NUE3_NEPPI</name>
<gene>
    <name evidence="2" type="ORF">NPIL_66771</name>
</gene>
<protein>
    <submittedName>
        <fullName evidence="2">Uncharacterized protein</fullName>
    </submittedName>
</protein>
<dbReference type="EMBL" id="BMAW01062352">
    <property type="protein sequence ID" value="GFT35522.1"/>
    <property type="molecule type" value="Genomic_DNA"/>
</dbReference>
<sequence length="21" mass="2361">MKVNSFRKVKMDETLSGSTDS</sequence>
<evidence type="ECO:0000313" key="3">
    <source>
        <dbReference type="Proteomes" id="UP000887013"/>
    </source>
</evidence>
<evidence type="ECO:0000313" key="2">
    <source>
        <dbReference type="EMBL" id="GFT35522.1"/>
    </source>
</evidence>
<reference evidence="2" key="1">
    <citation type="submission" date="2020-08" db="EMBL/GenBank/DDBJ databases">
        <title>Multicomponent nature underlies the extraordinary mechanical properties of spider dragline silk.</title>
        <authorList>
            <person name="Kono N."/>
            <person name="Nakamura H."/>
            <person name="Mori M."/>
            <person name="Yoshida Y."/>
            <person name="Ohtoshi R."/>
            <person name="Malay A.D."/>
            <person name="Moran D.A.P."/>
            <person name="Tomita M."/>
            <person name="Numata K."/>
            <person name="Arakawa K."/>
        </authorList>
    </citation>
    <scope>NUCLEOTIDE SEQUENCE</scope>
</reference>
<comment type="caution">
    <text evidence="2">The sequence shown here is derived from an EMBL/GenBank/DDBJ whole genome shotgun (WGS) entry which is preliminary data.</text>
</comment>
<feature type="region of interest" description="Disordered" evidence="1">
    <location>
        <begin position="1"/>
        <end position="21"/>
    </location>
</feature>
<dbReference type="AlphaFoldDB" id="A0A8X6NUE3"/>
<proteinExistence type="predicted"/>
<accession>A0A8X6NUE3</accession>
<feature type="non-terminal residue" evidence="2">
    <location>
        <position position="21"/>
    </location>
</feature>